<feature type="domain" description="Reverse transcriptase/retrotransposon-derived protein RNase H-like" evidence="4">
    <location>
        <begin position="2"/>
        <end position="49"/>
    </location>
</feature>
<protein>
    <recommendedName>
        <fullName evidence="7">PiggyBac transposable element-derived protein 4</fullName>
    </recommendedName>
</protein>
<dbReference type="InterPro" id="IPR012337">
    <property type="entry name" value="RNaseH-like_sf"/>
</dbReference>
<dbReference type="EMBL" id="JBEUOH010000014">
    <property type="protein sequence ID" value="KAL0879783.1"/>
    <property type="molecule type" value="Genomic_DNA"/>
</dbReference>
<dbReference type="Pfam" id="PF17919">
    <property type="entry name" value="RT_RNaseH_2"/>
    <property type="match status" value="1"/>
</dbReference>
<dbReference type="InterPro" id="IPR029526">
    <property type="entry name" value="PGBD"/>
</dbReference>
<evidence type="ECO:0000259" key="3">
    <source>
        <dbReference type="Pfam" id="PF13843"/>
    </source>
</evidence>
<evidence type="ECO:0008006" key="7">
    <source>
        <dbReference type="Google" id="ProtNLM"/>
    </source>
</evidence>
<accession>A0ABR3HTF9</accession>
<gene>
    <name evidence="5" type="ORF">ABMA27_003494</name>
</gene>
<evidence type="ECO:0000313" key="5">
    <source>
        <dbReference type="EMBL" id="KAL0879783.1"/>
    </source>
</evidence>
<feature type="domain" description="HAT C-terminal dimerisation" evidence="2">
    <location>
        <begin position="126"/>
        <end position="177"/>
    </location>
</feature>
<sequence length="789" mass="90462">MKISADASQYGMGAILEQKHGDGWKAVHFWSSAFTSTQQRYAMIEKEACYKLPFIKRPPLVKICPSTMYKSETPKSMIMEEELHTQGVPDAAMTSPPPPAVSRATSAAPAPSEAAAASTTATMLPRTYDPLKWWEERKRIYPMLYNFMLKRLCIVATFVPSERVFSKAGHILNERRTYERSNLNKDAFLPPLLLSRTPSRSRKYLHCNYVRLLEPPGEHIFYWYCLTRHYFVGSESGGSDDDEDSVPIFVPRVYQGYMETPLDEEREEAPSVTLAEERDGALKPNNLFSFDWSHFPDDPIPPNDRREPFTKVGVGPTEPSQDPYFIFTSIWDADIMKRIVKETNKYAQDVASHRMRNNTLGPQSRISNWYDTNINEMYSYFAIILAIGMVIKSKIKEYWVTDNDIFITPGFRAHMSLHRFQLLNSCLHFNNNSDMCVPKLSPAEAKLFKIELILLHLNQTFQAMYTINQNIALDESLMQWKGWLNISQFISNKAAKVGVKTYELCESQTGYLWRFDNNPLDASPPRIVLDLLRGLEGYGYTVWMDNYHNSPALARQLKAFGFDVVGTLRTNRQFVPQELTALTKNNMKKGDIAGYTSGDVDVLVWRDENRVALISTYHGNQTNISEGKIKPCLVLDYYPVPIKINDSNRAYNIMMGGVDKKDQLLSMFPIERKRTRVWYKKFFRRLLNVSILNSFVIAKKSGSIQQHRSFKSNLIQSFLSRHSTPKAIPLSTKSQVFEAKMHHPLEHPVGANKSRLRRKCCVCKNLTHFYCAGRVKTVCISSCFVSLHS</sequence>
<organism evidence="5 6">
    <name type="scientific">Loxostege sticticalis</name>
    <name type="common">Beet webworm moth</name>
    <dbReference type="NCBI Taxonomy" id="481309"/>
    <lineage>
        <taxon>Eukaryota</taxon>
        <taxon>Metazoa</taxon>
        <taxon>Ecdysozoa</taxon>
        <taxon>Arthropoda</taxon>
        <taxon>Hexapoda</taxon>
        <taxon>Insecta</taxon>
        <taxon>Pterygota</taxon>
        <taxon>Neoptera</taxon>
        <taxon>Endopterygota</taxon>
        <taxon>Lepidoptera</taxon>
        <taxon>Glossata</taxon>
        <taxon>Ditrysia</taxon>
        <taxon>Pyraloidea</taxon>
        <taxon>Crambidae</taxon>
        <taxon>Pyraustinae</taxon>
        <taxon>Loxostege</taxon>
    </lineage>
</organism>
<evidence type="ECO:0000313" key="6">
    <source>
        <dbReference type="Proteomes" id="UP001549920"/>
    </source>
</evidence>
<dbReference type="PANTHER" id="PTHR46599:SF3">
    <property type="entry name" value="PIGGYBAC TRANSPOSABLE ELEMENT-DERIVED PROTEIN 4"/>
    <property type="match status" value="1"/>
</dbReference>
<evidence type="ECO:0000256" key="1">
    <source>
        <dbReference type="SAM" id="MobiDB-lite"/>
    </source>
</evidence>
<feature type="compositionally biased region" description="Low complexity" evidence="1">
    <location>
        <begin position="101"/>
        <end position="119"/>
    </location>
</feature>
<evidence type="ECO:0000259" key="2">
    <source>
        <dbReference type="Pfam" id="PF05699"/>
    </source>
</evidence>
<dbReference type="InterPro" id="IPR043502">
    <property type="entry name" value="DNA/RNA_pol_sf"/>
</dbReference>
<name>A0ABR3HTF9_LOXSC</name>
<dbReference type="InterPro" id="IPR041577">
    <property type="entry name" value="RT_RNaseH_2"/>
</dbReference>
<evidence type="ECO:0000259" key="4">
    <source>
        <dbReference type="Pfam" id="PF17919"/>
    </source>
</evidence>
<keyword evidence="6" id="KW-1185">Reference proteome</keyword>
<dbReference type="Proteomes" id="UP001549920">
    <property type="component" value="Unassembled WGS sequence"/>
</dbReference>
<reference evidence="5 6" key="1">
    <citation type="submission" date="2024-06" db="EMBL/GenBank/DDBJ databases">
        <title>A chromosome-level genome assembly of beet webworm, Loxostege sticticalis.</title>
        <authorList>
            <person name="Zhang Y."/>
        </authorList>
    </citation>
    <scope>NUCLEOTIDE SEQUENCE [LARGE SCALE GENOMIC DNA]</scope>
    <source>
        <strain evidence="5">AQ026</strain>
        <tissue evidence="5">Whole body</tissue>
    </source>
</reference>
<proteinExistence type="predicted"/>
<feature type="region of interest" description="Disordered" evidence="1">
    <location>
        <begin position="90"/>
        <end position="119"/>
    </location>
</feature>
<dbReference type="PANTHER" id="PTHR46599">
    <property type="entry name" value="PIGGYBAC TRANSPOSABLE ELEMENT-DERIVED PROTEIN 4"/>
    <property type="match status" value="1"/>
</dbReference>
<comment type="caution">
    <text evidence="5">The sequence shown here is derived from an EMBL/GenBank/DDBJ whole genome shotgun (WGS) entry which is preliminary data.</text>
</comment>
<dbReference type="SUPFAM" id="SSF53098">
    <property type="entry name" value="Ribonuclease H-like"/>
    <property type="match status" value="1"/>
</dbReference>
<dbReference type="Pfam" id="PF13843">
    <property type="entry name" value="DDE_Tnp_1_7"/>
    <property type="match status" value="1"/>
</dbReference>
<dbReference type="InterPro" id="IPR008906">
    <property type="entry name" value="HATC_C_dom"/>
</dbReference>
<dbReference type="SUPFAM" id="SSF56672">
    <property type="entry name" value="DNA/RNA polymerases"/>
    <property type="match status" value="1"/>
</dbReference>
<feature type="domain" description="PiggyBac transposable element-derived protein" evidence="3">
    <location>
        <begin position="322"/>
        <end position="695"/>
    </location>
</feature>
<dbReference type="Pfam" id="PF05699">
    <property type="entry name" value="Dimer_Tnp_hAT"/>
    <property type="match status" value="1"/>
</dbReference>